<dbReference type="GO" id="GO:0005886">
    <property type="term" value="C:plasma membrane"/>
    <property type="evidence" value="ECO:0007669"/>
    <property type="project" value="TreeGrafter"/>
</dbReference>
<evidence type="ECO:0000259" key="2">
    <source>
        <dbReference type="PROSITE" id="PS50887"/>
    </source>
</evidence>
<dbReference type="InterPro" id="IPR050469">
    <property type="entry name" value="Diguanylate_Cyclase"/>
</dbReference>
<dbReference type="InterPro" id="IPR000160">
    <property type="entry name" value="GGDEF_dom"/>
</dbReference>
<dbReference type="Proteomes" id="UP000189933">
    <property type="component" value="Unassembled WGS sequence"/>
</dbReference>
<feature type="transmembrane region" description="Helical" evidence="1">
    <location>
        <begin position="6"/>
        <end position="26"/>
    </location>
</feature>
<keyword evidence="1" id="KW-0812">Transmembrane</keyword>
<dbReference type="EMBL" id="FUXM01000033">
    <property type="protein sequence ID" value="SKA17545.1"/>
    <property type="molecule type" value="Genomic_DNA"/>
</dbReference>
<dbReference type="FunFam" id="3.30.70.270:FF:000001">
    <property type="entry name" value="Diguanylate cyclase domain protein"/>
    <property type="match status" value="1"/>
</dbReference>
<dbReference type="RefSeq" id="WP_242952065.1">
    <property type="nucleotide sequence ID" value="NZ_FUXM01000033.1"/>
</dbReference>
<dbReference type="CDD" id="cd01949">
    <property type="entry name" value="GGDEF"/>
    <property type="match status" value="1"/>
</dbReference>
<dbReference type="GO" id="GO:0043709">
    <property type="term" value="P:cell adhesion involved in single-species biofilm formation"/>
    <property type="evidence" value="ECO:0007669"/>
    <property type="project" value="TreeGrafter"/>
</dbReference>
<sequence>MELIGWVVWLVPALSIWAALAQWAWWREKNKKEELLRLNRELYHKAIIDDLTGVYNVRYLHLKLREFVQRARRYGRPFVLAWIDLDCFKQYNDTFGHLAGDQVLKTFGSVCQEQLRIDVDFAFRYGGDEFALLLAEVSRKEGEQIMERLQNAFKQAVDYKVGLSYGLVEYQNDFTPEDMLRTADELMYQQKKQHKAILGK</sequence>
<dbReference type="InterPro" id="IPR029787">
    <property type="entry name" value="Nucleotide_cyclase"/>
</dbReference>
<keyword evidence="1" id="KW-1133">Transmembrane helix</keyword>
<dbReference type="GO" id="GO:0052621">
    <property type="term" value="F:diguanylate cyclase activity"/>
    <property type="evidence" value="ECO:0007669"/>
    <property type="project" value="TreeGrafter"/>
</dbReference>
<dbReference type="SUPFAM" id="SSF55073">
    <property type="entry name" value="Nucleotide cyclase"/>
    <property type="match status" value="1"/>
</dbReference>
<evidence type="ECO:0000313" key="3">
    <source>
        <dbReference type="EMBL" id="SKA17545.1"/>
    </source>
</evidence>
<evidence type="ECO:0000313" key="4">
    <source>
        <dbReference type="Proteomes" id="UP000189933"/>
    </source>
</evidence>
<dbReference type="SMART" id="SM00267">
    <property type="entry name" value="GGDEF"/>
    <property type="match status" value="1"/>
</dbReference>
<proteinExistence type="predicted"/>
<dbReference type="NCBIfam" id="TIGR00254">
    <property type="entry name" value="GGDEF"/>
    <property type="match status" value="1"/>
</dbReference>
<keyword evidence="4" id="KW-1185">Reference proteome</keyword>
<protein>
    <submittedName>
        <fullName evidence="3">Diguanylate cyclase (GGDEF) domain-containing protein</fullName>
    </submittedName>
</protein>
<dbReference type="PANTHER" id="PTHR45138:SF6">
    <property type="entry name" value="DIGUANYLATE CYCLASE DGCN"/>
    <property type="match status" value="1"/>
</dbReference>
<dbReference type="Pfam" id="PF00990">
    <property type="entry name" value="GGDEF"/>
    <property type="match status" value="1"/>
</dbReference>
<accession>A0A1T4RNF6</accession>
<feature type="domain" description="GGDEF" evidence="2">
    <location>
        <begin position="76"/>
        <end position="200"/>
    </location>
</feature>
<dbReference type="PROSITE" id="PS50887">
    <property type="entry name" value="GGDEF"/>
    <property type="match status" value="1"/>
</dbReference>
<dbReference type="PANTHER" id="PTHR45138">
    <property type="entry name" value="REGULATORY COMPONENTS OF SENSORY TRANSDUCTION SYSTEM"/>
    <property type="match status" value="1"/>
</dbReference>
<gene>
    <name evidence="3" type="ORF">SAMN02745885_02197</name>
</gene>
<dbReference type="AlphaFoldDB" id="A0A1T4RNF6"/>
<keyword evidence="1" id="KW-0472">Membrane</keyword>
<dbReference type="Gene3D" id="3.30.70.270">
    <property type="match status" value="1"/>
</dbReference>
<reference evidence="4" key="1">
    <citation type="submission" date="2017-02" db="EMBL/GenBank/DDBJ databases">
        <authorList>
            <person name="Varghese N."/>
            <person name="Submissions S."/>
        </authorList>
    </citation>
    <scope>NUCLEOTIDE SEQUENCE [LARGE SCALE GENOMIC DNA]</scope>
    <source>
        <strain evidence="4">DSM 16521</strain>
    </source>
</reference>
<dbReference type="InterPro" id="IPR043128">
    <property type="entry name" value="Rev_trsase/Diguanyl_cyclase"/>
</dbReference>
<name>A0A1T4RNF6_9FIRM</name>
<organism evidence="3 4">
    <name type="scientific">Carboxydocella sporoproducens DSM 16521</name>
    <dbReference type="NCBI Taxonomy" id="1121270"/>
    <lineage>
        <taxon>Bacteria</taxon>
        <taxon>Bacillati</taxon>
        <taxon>Bacillota</taxon>
        <taxon>Clostridia</taxon>
        <taxon>Eubacteriales</taxon>
        <taxon>Clostridiales Family XVI. Incertae Sedis</taxon>
        <taxon>Carboxydocella</taxon>
    </lineage>
</organism>
<evidence type="ECO:0000256" key="1">
    <source>
        <dbReference type="SAM" id="Phobius"/>
    </source>
</evidence>
<dbReference type="GO" id="GO:1902201">
    <property type="term" value="P:negative regulation of bacterial-type flagellum-dependent cell motility"/>
    <property type="evidence" value="ECO:0007669"/>
    <property type="project" value="TreeGrafter"/>
</dbReference>